<sequence length="152" mass="17106">MDIERIKLKEKKVVGLLARTNNASPDIGNVIGGLWENFYGKGIYSGIKNKSNEKALGIYTDYAGNELDDYSVIVACEVEEADELPEGTVVRTIPAGTYAKFVVRGNMIKAVAEFWQELWKMDLPRTFVCDFEEYQNGDMEDALVHIYIGLKD</sequence>
<feature type="domain" description="AraC effector-binding" evidence="1">
    <location>
        <begin position="1"/>
        <end position="151"/>
    </location>
</feature>
<evidence type="ECO:0000313" key="2">
    <source>
        <dbReference type="EMBL" id="KEZ90824.1"/>
    </source>
</evidence>
<dbReference type="InterPro" id="IPR053182">
    <property type="entry name" value="YobU-like_regulator"/>
</dbReference>
<evidence type="ECO:0000313" key="3">
    <source>
        <dbReference type="Proteomes" id="UP000028525"/>
    </source>
</evidence>
<dbReference type="InterPro" id="IPR011256">
    <property type="entry name" value="Reg_factor_effector_dom_sf"/>
</dbReference>
<dbReference type="Pfam" id="PF14526">
    <property type="entry name" value="Cass2"/>
    <property type="match status" value="1"/>
</dbReference>
<dbReference type="Gene3D" id="3.20.80.10">
    <property type="entry name" value="Regulatory factor, effector binding domain"/>
    <property type="match status" value="1"/>
</dbReference>
<dbReference type="Proteomes" id="UP000028525">
    <property type="component" value="Unassembled WGS sequence"/>
</dbReference>
<name>A0A084JPE0_9FIRM</name>
<organism evidence="2 3">
    <name type="scientific">Lacrimispora celerecrescens</name>
    <dbReference type="NCBI Taxonomy" id="29354"/>
    <lineage>
        <taxon>Bacteria</taxon>
        <taxon>Bacillati</taxon>
        <taxon>Bacillota</taxon>
        <taxon>Clostridia</taxon>
        <taxon>Lachnospirales</taxon>
        <taxon>Lachnospiraceae</taxon>
        <taxon>Lacrimispora</taxon>
    </lineage>
</organism>
<accession>A0A084JPE0</accession>
<gene>
    <name evidence="2" type="ORF">IO98_06855</name>
</gene>
<dbReference type="STRING" id="29354.IO98_06855"/>
<proteinExistence type="predicted"/>
<dbReference type="InterPro" id="IPR010499">
    <property type="entry name" value="AraC_E-bd"/>
</dbReference>
<protein>
    <submittedName>
        <fullName evidence="2">Transcriptional regulator</fullName>
    </submittedName>
</protein>
<keyword evidence="3" id="KW-1185">Reference proteome</keyword>
<dbReference type="SMART" id="SM00871">
    <property type="entry name" value="AraC_E_bind"/>
    <property type="match status" value="1"/>
</dbReference>
<dbReference type="OrthoDB" id="9801008at2"/>
<dbReference type="SUPFAM" id="SSF55136">
    <property type="entry name" value="Probable bacterial effector-binding domain"/>
    <property type="match status" value="1"/>
</dbReference>
<dbReference type="PANTHER" id="PTHR36444:SF2">
    <property type="entry name" value="TRANSCRIPTIONAL REGULATOR PROTEIN YOBU-RELATED"/>
    <property type="match status" value="1"/>
</dbReference>
<reference evidence="2 3" key="1">
    <citation type="submission" date="2014-07" db="EMBL/GenBank/DDBJ databases">
        <title>Draft genome of Clostridium celerecrescens 152B isolated from sediments associated with methane hydrate from Krishna Godavari basin.</title>
        <authorList>
            <person name="Honkalas V.S."/>
            <person name="Dabir A.P."/>
            <person name="Arora P."/>
            <person name="Dhakephalkar P.K."/>
        </authorList>
    </citation>
    <scope>NUCLEOTIDE SEQUENCE [LARGE SCALE GENOMIC DNA]</scope>
    <source>
        <strain evidence="2 3">152B</strain>
    </source>
</reference>
<dbReference type="PANTHER" id="PTHR36444">
    <property type="entry name" value="TRANSCRIPTIONAL REGULATOR PROTEIN YOBU-RELATED"/>
    <property type="match status" value="1"/>
</dbReference>
<evidence type="ECO:0000259" key="1">
    <source>
        <dbReference type="SMART" id="SM00871"/>
    </source>
</evidence>
<dbReference type="RefSeq" id="WP_038279445.1">
    <property type="nucleotide sequence ID" value="NZ_JPME01000009.1"/>
</dbReference>
<dbReference type="AlphaFoldDB" id="A0A084JPE0"/>
<dbReference type="EMBL" id="JPME01000009">
    <property type="protein sequence ID" value="KEZ90824.1"/>
    <property type="molecule type" value="Genomic_DNA"/>
</dbReference>
<dbReference type="InterPro" id="IPR029441">
    <property type="entry name" value="Cass2"/>
</dbReference>
<comment type="caution">
    <text evidence="2">The sequence shown here is derived from an EMBL/GenBank/DDBJ whole genome shotgun (WGS) entry which is preliminary data.</text>
</comment>